<keyword evidence="2" id="KW-1133">Transmembrane helix</keyword>
<keyword evidence="2" id="KW-0812">Transmembrane</keyword>
<dbReference type="AlphaFoldDB" id="A0A2A8D5R7"/>
<accession>A0A2A8D5R7</accession>
<gene>
    <name evidence="3" type="ORF">CRM92_05980</name>
</gene>
<evidence type="ECO:0000313" key="3">
    <source>
        <dbReference type="EMBL" id="PEN16230.1"/>
    </source>
</evidence>
<keyword evidence="4" id="KW-1185">Reference proteome</keyword>
<protein>
    <submittedName>
        <fullName evidence="3">DUF4245 domain-containing protein</fullName>
    </submittedName>
</protein>
<keyword evidence="2" id="KW-0472">Membrane</keyword>
<proteinExistence type="predicted"/>
<comment type="caution">
    <text evidence="3">The sequence shown here is derived from an EMBL/GenBank/DDBJ whole genome shotgun (WGS) entry which is preliminary data.</text>
</comment>
<dbReference type="Proteomes" id="UP000219947">
    <property type="component" value="Unassembled WGS sequence"/>
</dbReference>
<reference evidence="3" key="1">
    <citation type="submission" date="2017-10" db="EMBL/GenBank/DDBJ databases">
        <title>Kefir isolates.</title>
        <authorList>
            <person name="Kim Y."/>
            <person name="Blasche S."/>
        </authorList>
    </citation>
    <scope>NUCLEOTIDE SEQUENCE [LARGE SCALE GENOMIC DNA]</scope>
    <source>
        <strain evidence="3">OG2-2</strain>
    </source>
</reference>
<evidence type="ECO:0000313" key="4">
    <source>
        <dbReference type="Proteomes" id="UP000219947"/>
    </source>
</evidence>
<dbReference type="EMBL" id="PDEV01000002">
    <property type="protein sequence ID" value="PEN16230.1"/>
    <property type="molecule type" value="Genomic_DNA"/>
</dbReference>
<evidence type="ECO:0000256" key="1">
    <source>
        <dbReference type="SAM" id="MobiDB-lite"/>
    </source>
</evidence>
<sequence>MENSQNHAHTPAESDGQNAHAPKAHADASTDSSVVPQITQKQAKRINAPARNMIISMLAMVAILIPVLWLMPQPDKNPYRPQVNLSQVAAESTQQAGFPVAVPQLESWHYNYARWTGNTPDNIPYFKSGQVTSKNHFIELIQAKDTNPTWVAQQVDNAPKQGTESIGGVEWEVRSATSKKNNEKVYSYVAQVPHGNGETTTVILTGTADPAEFAQLADATVAYMKAPTMTTSPGASNTSNIS</sequence>
<evidence type="ECO:0000256" key="2">
    <source>
        <dbReference type="SAM" id="Phobius"/>
    </source>
</evidence>
<feature type="compositionally biased region" description="Polar residues" evidence="1">
    <location>
        <begin position="29"/>
        <end position="41"/>
    </location>
</feature>
<feature type="region of interest" description="Disordered" evidence="1">
    <location>
        <begin position="1"/>
        <end position="43"/>
    </location>
</feature>
<feature type="transmembrane region" description="Helical" evidence="2">
    <location>
        <begin position="53"/>
        <end position="71"/>
    </location>
</feature>
<dbReference type="Pfam" id="PF14030">
    <property type="entry name" value="DUF4245"/>
    <property type="match status" value="1"/>
</dbReference>
<dbReference type="RefSeq" id="WP_048754419.1">
    <property type="nucleotide sequence ID" value="NZ_CAURLQ010000012.1"/>
</dbReference>
<name>A0A2A8D5R7_9MICC</name>
<dbReference type="InterPro" id="IPR025339">
    <property type="entry name" value="DUF4245"/>
</dbReference>
<organism evidence="3 4">
    <name type="scientific">Rothia dentocariosa</name>
    <dbReference type="NCBI Taxonomy" id="2047"/>
    <lineage>
        <taxon>Bacteria</taxon>
        <taxon>Bacillati</taxon>
        <taxon>Actinomycetota</taxon>
        <taxon>Actinomycetes</taxon>
        <taxon>Micrococcales</taxon>
        <taxon>Micrococcaceae</taxon>
        <taxon>Rothia</taxon>
    </lineage>
</organism>